<dbReference type="AlphaFoldDB" id="A0A0T6AWX5"/>
<sequence>MHPLSFYFILLKFAGFDPQSQAYLEAIDYPFRAHAVKAMIAVSSSPCQKSASYVLHLLQKARAALVRHPSIQLNLITPLAAECSFKVKDDKTTKNVIGFNNKGVFTFTDAKKKPTGNPDLLKDLSYDDFCSEYTTGFGGNVFVLDNFSPKNKKLFTSVTSFNIAESLVSTEKSTQCICLRDGLFSAKNVCMVLSSQPKPPTTRRLQKG</sequence>
<protein>
    <submittedName>
        <fullName evidence="1">Uncharacterized protein</fullName>
    </submittedName>
</protein>
<gene>
    <name evidence="1" type="ORF">AMK59_8800</name>
</gene>
<evidence type="ECO:0000313" key="1">
    <source>
        <dbReference type="EMBL" id="KRT79667.1"/>
    </source>
</evidence>
<comment type="caution">
    <text evidence="1">The sequence shown here is derived from an EMBL/GenBank/DDBJ whole genome shotgun (WGS) entry which is preliminary data.</text>
</comment>
<keyword evidence="2" id="KW-1185">Reference proteome</keyword>
<dbReference type="OrthoDB" id="6772431at2759"/>
<name>A0A0T6AWX5_9SCAR</name>
<reference evidence="1 2" key="1">
    <citation type="submission" date="2015-09" db="EMBL/GenBank/DDBJ databases">
        <title>Draft genome of the scarab beetle Oryctes borbonicus.</title>
        <authorList>
            <person name="Meyer J.M."/>
            <person name="Markov G.V."/>
            <person name="Baskaran P."/>
            <person name="Herrmann M."/>
            <person name="Sommer R.J."/>
            <person name="Roedelsperger C."/>
        </authorList>
    </citation>
    <scope>NUCLEOTIDE SEQUENCE [LARGE SCALE GENOMIC DNA]</scope>
    <source>
        <strain evidence="1">OB123</strain>
        <tissue evidence="1">Whole animal</tissue>
    </source>
</reference>
<evidence type="ECO:0000313" key="2">
    <source>
        <dbReference type="Proteomes" id="UP000051574"/>
    </source>
</evidence>
<accession>A0A0T6AWX5</accession>
<dbReference type="Proteomes" id="UP000051574">
    <property type="component" value="Unassembled WGS sequence"/>
</dbReference>
<organism evidence="1 2">
    <name type="scientific">Oryctes borbonicus</name>
    <dbReference type="NCBI Taxonomy" id="1629725"/>
    <lineage>
        <taxon>Eukaryota</taxon>
        <taxon>Metazoa</taxon>
        <taxon>Ecdysozoa</taxon>
        <taxon>Arthropoda</taxon>
        <taxon>Hexapoda</taxon>
        <taxon>Insecta</taxon>
        <taxon>Pterygota</taxon>
        <taxon>Neoptera</taxon>
        <taxon>Endopterygota</taxon>
        <taxon>Coleoptera</taxon>
        <taxon>Polyphaga</taxon>
        <taxon>Scarabaeiformia</taxon>
        <taxon>Scarabaeidae</taxon>
        <taxon>Dynastinae</taxon>
        <taxon>Oryctes</taxon>
    </lineage>
</organism>
<proteinExistence type="predicted"/>
<dbReference type="EMBL" id="LJIG01022606">
    <property type="protein sequence ID" value="KRT79667.1"/>
    <property type="molecule type" value="Genomic_DNA"/>
</dbReference>